<keyword evidence="6" id="KW-1185">Reference proteome</keyword>
<dbReference type="AlphaFoldDB" id="A0A7C9V171"/>
<evidence type="ECO:0000313" key="6">
    <source>
        <dbReference type="Proteomes" id="UP000480684"/>
    </source>
</evidence>
<keyword evidence="2 4" id="KW-0732">Signal</keyword>
<dbReference type="PANTHER" id="PTHR30035:SF3">
    <property type="entry name" value="INTERMEMBRANE PHOSPHOLIPID TRANSPORT SYSTEM LIPOPROTEIN MLAA"/>
    <property type="match status" value="1"/>
</dbReference>
<dbReference type="Pfam" id="PF04333">
    <property type="entry name" value="MlaA"/>
    <property type="match status" value="1"/>
</dbReference>
<sequence>MKTLAVVAAVAAVLAAPGVAQAAEDPLETFNRAMFDFNRVLVLDVVGPTMDNVGPYVPDAVQTGLLNAYHNLTEIEFIINGALRRDLHGMAVPTGRFLVNSTIGVAGLFDVATPMGLERQESDFIESACQVGVPPGNYLVLPLVGPASLNYALLIAGGAAIQIYAFSQVSYALVAFDVVTDLGVAAGGLRYSTTAAEAGGDDPYVSLRDQHQAYVVQGCAPQAPETTAKAEEPPPVPFRRSAGPAPVSRSLSARIAPEP</sequence>
<dbReference type="PANTHER" id="PTHR30035">
    <property type="entry name" value="LIPOPROTEIN VACJ-RELATED"/>
    <property type="match status" value="1"/>
</dbReference>
<keyword evidence="5" id="KW-0449">Lipoprotein</keyword>
<organism evidence="5 6">
    <name type="scientific">Magnetospirillum aberrantis SpK</name>
    <dbReference type="NCBI Taxonomy" id="908842"/>
    <lineage>
        <taxon>Bacteria</taxon>
        <taxon>Pseudomonadati</taxon>
        <taxon>Pseudomonadota</taxon>
        <taxon>Alphaproteobacteria</taxon>
        <taxon>Rhodospirillales</taxon>
        <taxon>Rhodospirillaceae</taxon>
        <taxon>Magnetospirillum</taxon>
    </lineage>
</organism>
<evidence type="ECO:0000313" key="5">
    <source>
        <dbReference type="EMBL" id="NFV81933.1"/>
    </source>
</evidence>
<accession>A0A7C9V171</accession>
<dbReference type="InterPro" id="IPR007428">
    <property type="entry name" value="MlaA"/>
</dbReference>
<dbReference type="GO" id="GO:0016020">
    <property type="term" value="C:membrane"/>
    <property type="evidence" value="ECO:0007669"/>
    <property type="project" value="InterPro"/>
</dbReference>
<feature type="chain" id="PRO_5028866102" evidence="4">
    <location>
        <begin position="23"/>
        <end position="259"/>
    </location>
</feature>
<dbReference type="RefSeq" id="WP_163682444.1">
    <property type="nucleotide sequence ID" value="NZ_JAAIYP010000044.1"/>
</dbReference>
<dbReference type="PRINTS" id="PR01805">
    <property type="entry name" value="VACJLIPOPROT"/>
</dbReference>
<protein>
    <submittedName>
        <fullName evidence="5">VacJ family lipoprotein</fullName>
    </submittedName>
</protein>
<comment type="caution">
    <text evidence="5">The sequence shown here is derived from an EMBL/GenBank/DDBJ whole genome shotgun (WGS) entry which is preliminary data.</text>
</comment>
<feature type="signal peptide" evidence="4">
    <location>
        <begin position="1"/>
        <end position="22"/>
    </location>
</feature>
<evidence type="ECO:0000256" key="3">
    <source>
        <dbReference type="SAM" id="MobiDB-lite"/>
    </source>
</evidence>
<dbReference type="Proteomes" id="UP000480684">
    <property type="component" value="Unassembled WGS sequence"/>
</dbReference>
<name>A0A7C9V171_9PROT</name>
<comment type="similarity">
    <text evidence="1">Belongs to the MlaA family.</text>
</comment>
<dbReference type="GO" id="GO:0120010">
    <property type="term" value="P:intermembrane phospholipid transfer"/>
    <property type="evidence" value="ECO:0007669"/>
    <property type="project" value="TreeGrafter"/>
</dbReference>
<dbReference type="EMBL" id="JAAIYP010000044">
    <property type="protein sequence ID" value="NFV81933.1"/>
    <property type="molecule type" value="Genomic_DNA"/>
</dbReference>
<evidence type="ECO:0000256" key="2">
    <source>
        <dbReference type="ARBA" id="ARBA00022729"/>
    </source>
</evidence>
<evidence type="ECO:0000256" key="4">
    <source>
        <dbReference type="SAM" id="SignalP"/>
    </source>
</evidence>
<evidence type="ECO:0000256" key="1">
    <source>
        <dbReference type="ARBA" id="ARBA00010634"/>
    </source>
</evidence>
<gene>
    <name evidence="5" type="ORF">G4223_17630</name>
</gene>
<proteinExistence type="inferred from homology"/>
<reference evidence="5 6" key="1">
    <citation type="submission" date="2020-02" db="EMBL/GenBank/DDBJ databases">
        <authorList>
            <person name="Dziuba M."/>
            <person name="Kuznetsov B."/>
            <person name="Mardanov A."/>
            <person name="Ravin N."/>
            <person name="Grouzdev D."/>
        </authorList>
    </citation>
    <scope>NUCLEOTIDE SEQUENCE [LARGE SCALE GENOMIC DNA]</scope>
    <source>
        <strain evidence="5 6">SpK</strain>
    </source>
</reference>
<feature type="region of interest" description="Disordered" evidence="3">
    <location>
        <begin position="222"/>
        <end position="259"/>
    </location>
</feature>